<dbReference type="Pfam" id="PF00753">
    <property type="entry name" value="Lactamase_B"/>
    <property type="match status" value="1"/>
</dbReference>
<dbReference type="PANTHER" id="PTHR42951">
    <property type="entry name" value="METALLO-BETA-LACTAMASE DOMAIN-CONTAINING"/>
    <property type="match status" value="1"/>
</dbReference>
<name>A0A9W6P8A5_9ACTN</name>
<dbReference type="InterPro" id="IPR037482">
    <property type="entry name" value="ST1585_MBL-fold"/>
</dbReference>
<dbReference type="PANTHER" id="PTHR42951:SF22">
    <property type="entry name" value="METALLO BETA-LACTAMASE SUPERFAMILY LIPOPROTEIN"/>
    <property type="match status" value="1"/>
</dbReference>
<dbReference type="AlphaFoldDB" id="A0A9W6P8A5"/>
<gene>
    <name evidence="3" type="ORF">Nans01_37300</name>
</gene>
<evidence type="ECO:0000313" key="3">
    <source>
        <dbReference type="EMBL" id="GLU49379.1"/>
    </source>
</evidence>
<dbReference type="SUPFAM" id="SSF56281">
    <property type="entry name" value="Metallo-hydrolase/oxidoreductase"/>
    <property type="match status" value="1"/>
</dbReference>
<evidence type="ECO:0000256" key="1">
    <source>
        <dbReference type="SAM" id="MobiDB-lite"/>
    </source>
</evidence>
<feature type="domain" description="Metallo-beta-lactamase" evidence="2">
    <location>
        <begin position="67"/>
        <end position="266"/>
    </location>
</feature>
<keyword evidence="4" id="KW-1185">Reference proteome</keyword>
<comment type="caution">
    <text evidence="3">The sequence shown here is derived from an EMBL/GenBank/DDBJ whole genome shotgun (WGS) entry which is preliminary data.</text>
</comment>
<reference evidence="3" key="1">
    <citation type="submission" date="2023-02" db="EMBL/GenBank/DDBJ databases">
        <title>Nocardiopsis ansamitocini NBRC 112285.</title>
        <authorList>
            <person name="Ichikawa N."/>
            <person name="Sato H."/>
            <person name="Tonouchi N."/>
        </authorList>
    </citation>
    <scope>NUCLEOTIDE SEQUENCE</scope>
    <source>
        <strain evidence="3">NBRC 112285</strain>
    </source>
</reference>
<organism evidence="3 4">
    <name type="scientific">Nocardiopsis ansamitocini</name>
    <dbReference type="NCBI Taxonomy" id="1670832"/>
    <lineage>
        <taxon>Bacteria</taxon>
        <taxon>Bacillati</taxon>
        <taxon>Actinomycetota</taxon>
        <taxon>Actinomycetes</taxon>
        <taxon>Streptosporangiales</taxon>
        <taxon>Nocardiopsidaceae</taxon>
        <taxon>Nocardiopsis</taxon>
    </lineage>
</organism>
<dbReference type="Gene3D" id="3.60.15.10">
    <property type="entry name" value="Ribonuclease Z/Hydroxyacylglutathione hydrolase-like"/>
    <property type="match status" value="1"/>
</dbReference>
<proteinExistence type="predicted"/>
<evidence type="ECO:0000313" key="4">
    <source>
        <dbReference type="Proteomes" id="UP001165092"/>
    </source>
</evidence>
<accession>A0A9W6P8A5</accession>
<sequence>MDNRTGIAPAARLPRTVYIDSGPRHRGPADEAGESMADTTRPTGEDITPLGDEVYAIDTLMAGCPGVTSSYLLRTERPCVVEVGAAGSAPVLRDAIHRLGVAPADLATIVVTHIHLDHAGGTGEIARMFPNAEVVVHEKGARHLADPTRLMRSARMVWGERLDALFGEMAATEAVRIRAVDTGGIVDLGGGRTLTAHYSPGHAKHHVGLVDSATGDLYVGDAAGIYNPATGGVRPATPPPDFDLDAGLASLRLFGDIDPQRLMFSHFGATDSVEETLCLAVEELRLWVDTVRVSRDDGGDLDHAIALIRERVTSRPTEPSDALSQTRQVMDALSGVEGNVAGIVHWLDRIAAEQEETERTG</sequence>
<dbReference type="InterPro" id="IPR050855">
    <property type="entry name" value="NDM-1-like"/>
</dbReference>
<evidence type="ECO:0000259" key="2">
    <source>
        <dbReference type="SMART" id="SM00849"/>
    </source>
</evidence>
<dbReference type="Proteomes" id="UP001165092">
    <property type="component" value="Unassembled WGS sequence"/>
</dbReference>
<dbReference type="SMART" id="SM00849">
    <property type="entry name" value="Lactamase_B"/>
    <property type="match status" value="1"/>
</dbReference>
<feature type="region of interest" description="Disordered" evidence="1">
    <location>
        <begin position="18"/>
        <end position="48"/>
    </location>
</feature>
<protein>
    <submittedName>
        <fullName evidence="3">MBL fold metallo-hydrolase</fullName>
    </submittedName>
</protein>
<dbReference type="InterPro" id="IPR001279">
    <property type="entry name" value="Metallo-B-lactamas"/>
</dbReference>
<dbReference type="InterPro" id="IPR036866">
    <property type="entry name" value="RibonucZ/Hydroxyglut_hydro"/>
</dbReference>
<dbReference type="EMBL" id="BSQG01000007">
    <property type="protein sequence ID" value="GLU49379.1"/>
    <property type="molecule type" value="Genomic_DNA"/>
</dbReference>
<dbReference type="CDD" id="cd07726">
    <property type="entry name" value="ST1585-like_MBL-fold"/>
    <property type="match status" value="1"/>
</dbReference>